<dbReference type="EMBL" id="FUEG01000064">
    <property type="protein sequence ID" value="SJL18595.1"/>
    <property type="molecule type" value="Genomic_DNA"/>
</dbReference>
<feature type="region of interest" description="Disordered" evidence="1">
    <location>
        <begin position="1"/>
        <end position="20"/>
    </location>
</feature>
<gene>
    <name evidence="2" type="ORF">ARMOST_22192</name>
</gene>
<feature type="compositionally biased region" description="Polar residues" evidence="1">
    <location>
        <begin position="218"/>
        <end position="232"/>
    </location>
</feature>
<reference evidence="3" key="1">
    <citation type="journal article" date="2017" name="Nat. Ecol. Evol.">
        <title>Genome expansion and lineage-specific genetic innovations in the forest pathogenic fungi Armillaria.</title>
        <authorList>
            <person name="Sipos G."/>
            <person name="Prasanna A.N."/>
            <person name="Walter M.C."/>
            <person name="O'Connor E."/>
            <person name="Balint B."/>
            <person name="Krizsan K."/>
            <person name="Kiss B."/>
            <person name="Hess J."/>
            <person name="Varga T."/>
            <person name="Slot J."/>
            <person name="Riley R."/>
            <person name="Boka B."/>
            <person name="Rigling D."/>
            <person name="Barry K."/>
            <person name="Lee J."/>
            <person name="Mihaltcheva S."/>
            <person name="LaButti K."/>
            <person name="Lipzen A."/>
            <person name="Waldron R."/>
            <person name="Moloney N.M."/>
            <person name="Sperisen C."/>
            <person name="Kredics L."/>
            <person name="Vagvoelgyi C."/>
            <person name="Patrignani A."/>
            <person name="Fitzpatrick D."/>
            <person name="Nagy I."/>
            <person name="Doyle S."/>
            <person name="Anderson J.B."/>
            <person name="Grigoriev I.V."/>
            <person name="Gueldener U."/>
            <person name="Muensterkoetter M."/>
            <person name="Nagy L.G."/>
        </authorList>
    </citation>
    <scope>NUCLEOTIDE SEQUENCE [LARGE SCALE GENOMIC DNA]</scope>
    <source>
        <strain evidence="3">C18/9</strain>
    </source>
</reference>
<accession>A0A284SC68</accession>
<organism evidence="2 3">
    <name type="scientific">Armillaria ostoyae</name>
    <name type="common">Armillaria root rot fungus</name>
    <dbReference type="NCBI Taxonomy" id="47428"/>
    <lineage>
        <taxon>Eukaryota</taxon>
        <taxon>Fungi</taxon>
        <taxon>Dikarya</taxon>
        <taxon>Basidiomycota</taxon>
        <taxon>Agaricomycotina</taxon>
        <taxon>Agaricomycetes</taxon>
        <taxon>Agaricomycetidae</taxon>
        <taxon>Agaricales</taxon>
        <taxon>Marasmiineae</taxon>
        <taxon>Physalacriaceae</taxon>
        <taxon>Armillaria</taxon>
    </lineage>
</organism>
<protein>
    <submittedName>
        <fullName evidence="2">Uncharacterized protein</fullName>
    </submittedName>
</protein>
<name>A0A284SC68_ARMOS</name>
<evidence type="ECO:0000313" key="2">
    <source>
        <dbReference type="EMBL" id="SJL18595.1"/>
    </source>
</evidence>
<evidence type="ECO:0000256" key="1">
    <source>
        <dbReference type="SAM" id="MobiDB-lite"/>
    </source>
</evidence>
<sequence>MSTGPSAESASKTFSSSTTCTTTDFPDFPTFASGPCASVNNVDAPITSGPTIDDADISTRRGWADVKQANTTDAAQTEGTDLYLIDPPSIFLPAGHDVHTETIASLHQGSLGESDMPGLADVNQATPTDTAQTEGTDLQPFIDPPSTSSPARHDVHTQIIASLHQGTPGESDIPDPFIDAFRLALNVAMRSWVITSHREATVKDDGTSSGEETDIDGSEQSSDELPSLQATPPLTPDDEIIWPTSLSRRIPTDAYSDVDSYYDGLTR</sequence>
<feature type="region of interest" description="Disordered" evidence="1">
    <location>
        <begin position="201"/>
        <end position="246"/>
    </location>
</feature>
<dbReference type="Proteomes" id="UP000219338">
    <property type="component" value="Unassembled WGS sequence"/>
</dbReference>
<proteinExistence type="predicted"/>
<dbReference type="AlphaFoldDB" id="A0A284SC68"/>
<evidence type="ECO:0000313" key="3">
    <source>
        <dbReference type="Proteomes" id="UP000219338"/>
    </source>
</evidence>
<keyword evidence="3" id="KW-1185">Reference proteome</keyword>